<dbReference type="AlphaFoldDB" id="A0A254N422"/>
<proteinExistence type="predicted"/>
<comment type="caution">
    <text evidence="3">The sequence shown here is derived from an EMBL/GenBank/DDBJ whole genome shotgun (WGS) entry which is preliminary data.</text>
</comment>
<evidence type="ECO:0000256" key="1">
    <source>
        <dbReference type="SAM" id="SignalP"/>
    </source>
</evidence>
<dbReference type="RefSeq" id="WP_088484817.1">
    <property type="nucleotide sequence ID" value="NZ_NISI01000008.1"/>
</dbReference>
<dbReference type="OrthoDB" id="8756107at2"/>
<dbReference type="InterPro" id="IPR013424">
    <property type="entry name" value="Ice-binding_C"/>
</dbReference>
<keyword evidence="4" id="KW-1185">Reference proteome</keyword>
<accession>A0A254N422</accession>
<evidence type="ECO:0000259" key="2">
    <source>
        <dbReference type="Pfam" id="PF07589"/>
    </source>
</evidence>
<sequence>MPLPLSPLKALAAAALLAATFAHADSTSHVIDFEDLAAGTLVSNQYAAWGVTFLPNAFAGSGSPTGDWATNTDMTVVSSTGPDVGPLGQPALVSGNLLRSYEGWLNEDGDASFVLLFSQPISSISVDFAGVGNSQDTTGLELYTPQGSFIARVLAGALGQRRLSFSGSNIGAVVVLPGSLDDWVAVDNISFSTAATVPEPASAGLLGLGLAAVGAMARRRPRPSAGAQK</sequence>
<feature type="signal peptide" evidence="1">
    <location>
        <begin position="1"/>
        <end position="24"/>
    </location>
</feature>
<dbReference type="Proteomes" id="UP000197446">
    <property type="component" value="Unassembled WGS sequence"/>
</dbReference>
<feature type="domain" description="Ice-binding protein C-terminal" evidence="2">
    <location>
        <begin position="196"/>
        <end position="220"/>
    </location>
</feature>
<evidence type="ECO:0000313" key="3">
    <source>
        <dbReference type="EMBL" id="OWR02550.1"/>
    </source>
</evidence>
<reference evidence="3 4" key="1">
    <citation type="journal article" date="2007" name="Int. J. Syst. Evol. Microbiol.">
        <title>Description of Pelomonas aquatica sp. nov. and Pelomonas puraquae sp. nov., isolated from industrial and haemodialysis water.</title>
        <authorList>
            <person name="Gomila M."/>
            <person name="Bowien B."/>
            <person name="Falsen E."/>
            <person name="Moore E.R."/>
            <person name="Lalucat J."/>
        </authorList>
    </citation>
    <scope>NUCLEOTIDE SEQUENCE [LARGE SCALE GENOMIC DNA]</scope>
    <source>
        <strain evidence="3 4">CCUG 52769</strain>
    </source>
</reference>
<name>A0A254N422_9BURK</name>
<dbReference type="EMBL" id="NISI01000008">
    <property type="protein sequence ID" value="OWR02550.1"/>
    <property type="molecule type" value="Genomic_DNA"/>
</dbReference>
<dbReference type="Pfam" id="PF07589">
    <property type="entry name" value="PEP-CTERM"/>
    <property type="match status" value="1"/>
</dbReference>
<keyword evidence="1" id="KW-0732">Signal</keyword>
<organism evidence="3 4">
    <name type="scientific">Roseateles puraquae</name>
    <dbReference type="NCBI Taxonomy" id="431059"/>
    <lineage>
        <taxon>Bacteria</taxon>
        <taxon>Pseudomonadati</taxon>
        <taxon>Pseudomonadota</taxon>
        <taxon>Betaproteobacteria</taxon>
        <taxon>Burkholderiales</taxon>
        <taxon>Sphaerotilaceae</taxon>
        <taxon>Roseateles</taxon>
    </lineage>
</organism>
<gene>
    <name evidence="3" type="ORF">CDO81_19040</name>
</gene>
<feature type="chain" id="PRO_5012015944" description="Ice-binding protein C-terminal domain-containing protein" evidence="1">
    <location>
        <begin position="25"/>
        <end position="229"/>
    </location>
</feature>
<evidence type="ECO:0000313" key="4">
    <source>
        <dbReference type="Proteomes" id="UP000197446"/>
    </source>
</evidence>
<dbReference type="NCBIfam" id="TIGR02595">
    <property type="entry name" value="PEP_CTERM"/>
    <property type="match status" value="1"/>
</dbReference>
<protein>
    <recommendedName>
        <fullName evidence="2">Ice-binding protein C-terminal domain-containing protein</fullName>
    </recommendedName>
</protein>